<dbReference type="GO" id="GO:0004300">
    <property type="term" value="F:enoyl-CoA hydratase activity"/>
    <property type="evidence" value="ECO:0007669"/>
    <property type="project" value="UniProtKB-EC"/>
</dbReference>
<dbReference type="GO" id="GO:0016853">
    <property type="term" value="F:isomerase activity"/>
    <property type="evidence" value="ECO:0007669"/>
    <property type="project" value="UniProtKB-KW"/>
</dbReference>
<dbReference type="PANTHER" id="PTHR23309">
    <property type="entry name" value="3-HYDROXYACYL-COA DEHYROGENASE"/>
    <property type="match status" value="1"/>
</dbReference>
<dbReference type="Pfam" id="PF00378">
    <property type="entry name" value="ECH_1"/>
    <property type="match status" value="1"/>
</dbReference>
<dbReference type="InterPro" id="IPR029045">
    <property type="entry name" value="ClpP/crotonase-like_dom_sf"/>
</dbReference>
<gene>
    <name evidence="8" type="ORF">GOP47_0020837</name>
</gene>
<evidence type="ECO:0000256" key="1">
    <source>
        <dbReference type="ARBA" id="ARBA00008750"/>
    </source>
</evidence>
<dbReference type="OrthoDB" id="1675330at2759"/>
<evidence type="ECO:0000313" key="8">
    <source>
        <dbReference type="EMBL" id="KAI5064167.1"/>
    </source>
</evidence>
<evidence type="ECO:0000256" key="5">
    <source>
        <dbReference type="ARBA" id="ARBA00023268"/>
    </source>
</evidence>
<dbReference type="PROSITE" id="PS00166">
    <property type="entry name" value="ENOYL_COA_HYDRATASE"/>
    <property type="match status" value="1"/>
</dbReference>
<organism evidence="8 9">
    <name type="scientific">Adiantum capillus-veneris</name>
    <name type="common">Maidenhair fern</name>
    <dbReference type="NCBI Taxonomy" id="13818"/>
    <lineage>
        <taxon>Eukaryota</taxon>
        <taxon>Viridiplantae</taxon>
        <taxon>Streptophyta</taxon>
        <taxon>Embryophyta</taxon>
        <taxon>Tracheophyta</taxon>
        <taxon>Polypodiopsida</taxon>
        <taxon>Polypodiidae</taxon>
        <taxon>Polypodiales</taxon>
        <taxon>Pteridineae</taxon>
        <taxon>Pteridaceae</taxon>
        <taxon>Vittarioideae</taxon>
        <taxon>Adiantum</taxon>
    </lineage>
</organism>
<sequence length="683" mass="75547">MSRSSVERETGRLNSLKAMASSSAVEMYLRKDGVAVISIQNPPKNTLNNSVMSGLQKHFREAQTRADVNAIVLTGSHQNFSFGVDITLFQYIQKKGSDRDVQFVPAIPFMSMIEDGPKPVVAALEGYAIGAALEMTLACHARLGSSNAKFSIPDFYNGIIPGLGGTQRLPRLMGLQKTLEFFWMTKPWTATEALEAGMIDGIIENGQVVEAACDLALNIFLGKVPWHKSLERVDRLESFGEALNILRRARMQAKRDHPNLMHPLICIDVMEEGVLKGGLAGAMLEEKFSHALVNTPIAKGLMHVFFARRSVSKIRGITHDVMTPRKMSCVAVVGCDIAGASIATSFLLHKLRTIVKANNDDDLQKIISFIKKNIEKCEAQRMISHKQGGKLAGLLSGTTDYKELHAADLIVEAMEEDPQGQREKVLRILANISKPNSILVTNSSLVKLSALSIAQPLHSHIFGVHFMSSAYDNELVEVSFLEGTLPQAVLDVFALLKSMNKVPVTLKCSPGLIVDRLLHVLSLSRLLLIDIGVDKGRIHVLLKDFGMDMNLLQFKVIEDDALLAKSMTFTEGNAILSEHQKLPSLLDDDVLDMLLFPVVNEAFWILHEEVAGSAEHIDICSVLGLGFPSYRGGILFWARMVGMDYIFSQLSLWSNQYKGFLKPLLEQDKSAQFEVRRKFPARL</sequence>
<evidence type="ECO:0000256" key="3">
    <source>
        <dbReference type="ARBA" id="ARBA00023235"/>
    </source>
</evidence>
<reference evidence="8" key="1">
    <citation type="submission" date="2021-01" db="EMBL/GenBank/DDBJ databases">
        <title>Adiantum capillus-veneris genome.</title>
        <authorList>
            <person name="Fang Y."/>
            <person name="Liao Q."/>
        </authorList>
    </citation>
    <scope>NUCLEOTIDE SEQUENCE</scope>
    <source>
        <strain evidence="8">H3</strain>
        <tissue evidence="8">Leaf</tissue>
    </source>
</reference>
<dbReference type="SUPFAM" id="SSF52096">
    <property type="entry name" value="ClpP/crotonase"/>
    <property type="match status" value="1"/>
</dbReference>
<dbReference type="Pfam" id="PF02737">
    <property type="entry name" value="3HCDH_N"/>
    <property type="match status" value="1"/>
</dbReference>
<keyword evidence="4" id="KW-0456">Lyase</keyword>
<dbReference type="GO" id="GO:0070403">
    <property type="term" value="F:NAD+ binding"/>
    <property type="evidence" value="ECO:0007669"/>
    <property type="project" value="InterPro"/>
</dbReference>
<keyword evidence="9" id="KW-1185">Reference proteome</keyword>
<keyword evidence="5" id="KW-0511">Multifunctional enzyme</keyword>
<dbReference type="Proteomes" id="UP000886520">
    <property type="component" value="Chromosome 20"/>
</dbReference>
<name>A0A9D4UAQ2_ADICA</name>
<evidence type="ECO:0000256" key="6">
    <source>
        <dbReference type="RuleBase" id="RU003707"/>
    </source>
</evidence>
<dbReference type="EMBL" id="JABFUD020000020">
    <property type="protein sequence ID" value="KAI5064167.1"/>
    <property type="molecule type" value="Genomic_DNA"/>
</dbReference>
<comment type="similarity">
    <text evidence="6">Belongs to the enoyl-CoA hydratase/isomerase family.</text>
</comment>
<proteinExistence type="inferred from homology"/>
<dbReference type="PANTHER" id="PTHR23309:SF49">
    <property type="entry name" value="PEROXISOMAL BIFUNCTIONAL ENZYME"/>
    <property type="match status" value="1"/>
</dbReference>
<evidence type="ECO:0000256" key="4">
    <source>
        <dbReference type="ARBA" id="ARBA00023239"/>
    </source>
</evidence>
<dbReference type="GO" id="GO:0006635">
    <property type="term" value="P:fatty acid beta-oxidation"/>
    <property type="evidence" value="ECO:0007669"/>
    <property type="project" value="TreeGrafter"/>
</dbReference>
<dbReference type="InterPro" id="IPR008927">
    <property type="entry name" value="6-PGluconate_DH-like_C_sf"/>
</dbReference>
<dbReference type="Gene3D" id="3.90.226.10">
    <property type="entry name" value="2-enoyl-CoA Hydratase, Chain A, domain 1"/>
    <property type="match status" value="1"/>
</dbReference>
<dbReference type="AlphaFoldDB" id="A0A9D4UAQ2"/>
<dbReference type="Gene3D" id="1.10.1040.50">
    <property type="match status" value="1"/>
</dbReference>
<feature type="domain" description="3-hydroxyacyl-CoA dehydrogenase NAD binding" evidence="7">
    <location>
        <begin position="330"/>
        <end position="507"/>
    </location>
</feature>
<evidence type="ECO:0000313" key="9">
    <source>
        <dbReference type="Proteomes" id="UP000886520"/>
    </source>
</evidence>
<comment type="caution">
    <text evidence="8">The sequence shown here is derived from an EMBL/GenBank/DDBJ whole genome shotgun (WGS) entry which is preliminary data.</text>
</comment>
<dbReference type="SUPFAM" id="SSF48179">
    <property type="entry name" value="6-phosphogluconate dehydrogenase C-terminal domain-like"/>
    <property type="match status" value="1"/>
</dbReference>
<keyword evidence="3" id="KW-0413">Isomerase</keyword>
<dbReference type="CDD" id="cd06558">
    <property type="entry name" value="crotonase-like"/>
    <property type="match status" value="1"/>
</dbReference>
<dbReference type="InterPro" id="IPR018376">
    <property type="entry name" value="Enoyl-CoA_hyd/isom_CS"/>
</dbReference>
<dbReference type="InterPro" id="IPR036291">
    <property type="entry name" value="NAD(P)-bd_dom_sf"/>
</dbReference>
<dbReference type="InterPro" id="IPR006176">
    <property type="entry name" value="3-OHacyl-CoA_DH_NAD-bd"/>
</dbReference>
<dbReference type="InterPro" id="IPR001753">
    <property type="entry name" value="Enoyl-CoA_hydra/iso"/>
</dbReference>
<evidence type="ECO:0000256" key="2">
    <source>
        <dbReference type="ARBA" id="ARBA00012076"/>
    </source>
</evidence>
<dbReference type="GO" id="GO:0003857">
    <property type="term" value="F:(3S)-3-hydroxyacyl-CoA dehydrogenase (NAD+) activity"/>
    <property type="evidence" value="ECO:0007669"/>
    <property type="project" value="TreeGrafter"/>
</dbReference>
<comment type="similarity">
    <text evidence="1">In the N-terminal section; belongs to the enoyl-CoA hydratase/isomerase family.</text>
</comment>
<dbReference type="Gene3D" id="3.40.50.720">
    <property type="entry name" value="NAD(P)-binding Rossmann-like Domain"/>
    <property type="match status" value="1"/>
</dbReference>
<dbReference type="SUPFAM" id="SSF51735">
    <property type="entry name" value="NAD(P)-binding Rossmann-fold domains"/>
    <property type="match status" value="1"/>
</dbReference>
<protein>
    <recommendedName>
        <fullName evidence="2">enoyl-CoA hydratase</fullName>
        <ecNumber evidence="2">4.2.1.17</ecNumber>
    </recommendedName>
</protein>
<dbReference type="EC" id="4.2.1.17" evidence="2"/>
<accession>A0A9D4UAQ2</accession>
<evidence type="ECO:0000259" key="7">
    <source>
        <dbReference type="Pfam" id="PF02737"/>
    </source>
</evidence>
<dbReference type="GO" id="GO:0005777">
    <property type="term" value="C:peroxisome"/>
    <property type="evidence" value="ECO:0007669"/>
    <property type="project" value="TreeGrafter"/>
</dbReference>